<evidence type="ECO:0000313" key="2">
    <source>
        <dbReference type="EMBL" id="MYM93993.1"/>
    </source>
</evidence>
<keyword evidence="1" id="KW-0732">Signal</keyword>
<comment type="caution">
    <text evidence="2">The sequence shown here is derived from an EMBL/GenBank/DDBJ whole genome shotgun (WGS) entry which is preliminary data.</text>
</comment>
<reference evidence="2" key="1">
    <citation type="submission" date="2019-12" db="EMBL/GenBank/DDBJ databases">
        <title>Novel species isolated from a subtropical stream in China.</title>
        <authorList>
            <person name="Lu H."/>
        </authorList>
    </citation>
    <scope>NUCLEOTIDE SEQUENCE [LARGE SCALE GENOMIC DNA]</scope>
    <source>
        <strain evidence="2">FT81W</strain>
    </source>
</reference>
<dbReference type="AlphaFoldDB" id="A0A845GHD1"/>
<feature type="chain" id="PRO_5032792432" description="Lipoprotein" evidence="1">
    <location>
        <begin position="26"/>
        <end position="170"/>
    </location>
</feature>
<gene>
    <name evidence="2" type="ORF">GTP90_08995</name>
</gene>
<evidence type="ECO:0000256" key="1">
    <source>
        <dbReference type="SAM" id="SignalP"/>
    </source>
</evidence>
<protein>
    <recommendedName>
        <fullName evidence="4">Lipoprotein</fullName>
    </recommendedName>
</protein>
<feature type="signal peptide" evidence="1">
    <location>
        <begin position="1"/>
        <end position="25"/>
    </location>
</feature>
<sequence>MGIKNKFSAALVAAGVVLVHAGCSAGDQAPWREQMQCGDTQYVIESDCKPSNDAATLNQCKAQTLSVSHGGKTRKATLPELNKVSAKSIVETGGKVSKLFVTQWACARGDKGDVAVMYYSIGGGSAPYAEAYSIYDEAGALIENEDSAKYEQALAHSDGHMKKVKSIMPR</sequence>
<evidence type="ECO:0000313" key="3">
    <source>
        <dbReference type="Proteomes" id="UP000447355"/>
    </source>
</evidence>
<organism evidence="2 3">
    <name type="scientific">Duganella vulcania</name>
    <dbReference type="NCBI Taxonomy" id="2692166"/>
    <lineage>
        <taxon>Bacteria</taxon>
        <taxon>Pseudomonadati</taxon>
        <taxon>Pseudomonadota</taxon>
        <taxon>Betaproteobacteria</taxon>
        <taxon>Burkholderiales</taxon>
        <taxon>Oxalobacteraceae</taxon>
        <taxon>Telluria group</taxon>
        <taxon>Duganella</taxon>
    </lineage>
</organism>
<accession>A0A845GHD1</accession>
<name>A0A845GHD1_9BURK</name>
<evidence type="ECO:0008006" key="4">
    <source>
        <dbReference type="Google" id="ProtNLM"/>
    </source>
</evidence>
<dbReference type="RefSeq" id="WP_161083180.1">
    <property type="nucleotide sequence ID" value="NZ_WWCX01000009.1"/>
</dbReference>
<dbReference type="EMBL" id="WWCX01000009">
    <property type="protein sequence ID" value="MYM93993.1"/>
    <property type="molecule type" value="Genomic_DNA"/>
</dbReference>
<dbReference type="Proteomes" id="UP000447355">
    <property type="component" value="Unassembled WGS sequence"/>
</dbReference>
<proteinExistence type="predicted"/>